<dbReference type="STRING" id="1440763.BJI69_17680"/>
<dbReference type="Gene3D" id="2.30.110.10">
    <property type="entry name" value="Electron Transport, Fmn-binding Protein, Chain A"/>
    <property type="match status" value="2"/>
</dbReference>
<dbReference type="KEGG" id="lrz:BJI69_17680"/>
<dbReference type="EMBL" id="CP017480">
    <property type="protein sequence ID" value="APG05550.1"/>
    <property type="molecule type" value="Genomic_DNA"/>
</dbReference>
<name>A0A0G9HC36_9GAMM</name>
<dbReference type="RefSeq" id="WP_046967754.1">
    <property type="nucleotide sequence ID" value="NZ_CP017480.1"/>
</dbReference>
<gene>
    <name evidence="1" type="ORF">BJI69_17680</name>
</gene>
<organism evidence="1 2">
    <name type="scientific">Luteibacter rhizovicinus DSM 16549</name>
    <dbReference type="NCBI Taxonomy" id="1440763"/>
    <lineage>
        <taxon>Bacteria</taxon>
        <taxon>Pseudomonadati</taxon>
        <taxon>Pseudomonadota</taxon>
        <taxon>Gammaproteobacteria</taxon>
        <taxon>Lysobacterales</taxon>
        <taxon>Rhodanobacteraceae</taxon>
        <taxon>Luteibacter</taxon>
    </lineage>
</organism>
<sequence>MTSKTPFHEGERAIQQRAGESAVADRNVTLVSDTVIGGARPFIAKQFMVVLGSVDASGDVWASALFGQPGFIHTTDGRAIQIDVPEGSRDPVDPLWTNIASGRDLGMLFIELGSRRRYRVNGTVSRIDGNGIDVSIREAYPNCPKYIQRRHLRALGASEEPAQAAYGTVLRGNVTQLIQQADTLFVATHHVETGADASHRGGGAGFIQIVDEQTLRIPDYHGNSLFNTLGNLQADSRAGLYIPDFANGQSLQLTGTATVEWDQADPDRVTGGTGRFWVFHVAKWILRDAIPRAEWEYLDASPFNPPVAS</sequence>
<dbReference type="SUPFAM" id="SSF50475">
    <property type="entry name" value="FMN-binding split barrel"/>
    <property type="match status" value="1"/>
</dbReference>
<dbReference type="InterPro" id="IPR012349">
    <property type="entry name" value="Split_barrel_FMN-bd"/>
</dbReference>
<dbReference type="Proteomes" id="UP000182987">
    <property type="component" value="Chromosome"/>
</dbReference>
<dbReference type="PANTHER" id="PTHR42815">
    <property type="entry name" value="FAD-BINDING, PUTATIVE (AFU_ORTHOLOGUE AFUA_6G07600)-RELATED"/>
    <property type="match status" value="1"/>
</dbReference>
<proteinExistence type="predicted"/>
<accession>A0A0G9HC36</accession>
<dbReference type="PANTHER" id="PTHR42815:SF2">
    <property type="entry name" value="FAD-BINDING, PUTATIVE (AFU_ORTHOLOGUE AFUA_6G07600)-RELATED"/>
    <property type="match status" value="1"/>
</dbReference>
<keyword evidence="2" id="KW-1185">Reference proteome</keyword>
<reference evidence="2" key="1">
    <citation type="submission" date="2016-09" db="EMBL/GenBank/DDBJ databases">
        <authorList>
            <person name="Lysoe E."/>
        </authorList>
    </citation>
    <scope>NUCLEOTIDE SEQUENCE [LARGE SCALE GENOMIC DNA]</scope>
    <source>
        <strain evidence="2">LJ96T</strain>
    </source>
</reference>
<dbReference type="PATRIC" id="fig|1440763.5.peg.2070"/>
<evidence type="ECO:0000313" key="1">
    <source>
        <dbReference type="EMBL" id="APG05550.1"/>
    </source>
</evidence>
<evidence type="ECO:0000313" key="2">
    <source>
        <dbReference type="Proteomes" id="UP000182987"/>
    </source>
</evidence>
<dbReference type="OrthoDB" id="9796486at2"/>
<dbReference type="AlphaFoldDB" id="A0A0G9HC36"/>
<protein>
    <submittedName>
        <fullName evidence="1">Pyridoxamine 5'-phosphate oxidase</fullName>
    </submittedName>
</protein>